<dbReference type="Pfam" id="PF04892">
    <property type="entry name" value="VanZ"/>
    <property type="match status" value="1"/>
</dbReference>
<reference evidence="3 4" key="1">
    <citation type="journal article" date="2015" name="Genome Announc.">
        <title>Expanding the biotechnology potential of lactobacilli through comparative genomics of 213 strains and associated genera.</title>
        <authorList>
            <person name="Sun Z."/>
            <person name="Harris H.M."/>
            <person name="McCann A."/>
            <person name="Guo C."/>
            <person name="Argimon S."/>
            <person name="Zhang W."/>
            <person name="Yang X."/>
            <person name="Jeffery I.B."/>
            <person name="Cooney J.C."/>
            <person name="Kagawa T.F."/>
            <person name="Liu W."/>
            <person name="Song Y."/>
            <person name="Salvetti E."/>
            <person name="Wrobel A."/>
            <person name="Rasinkangas P."/>
            <person name="Parkhill J."/>
            <person name="Rea M.C."/>
            <person name="O'Sullivan O."/>
            <person name="Ritari J."/>
            <person name="Douillard F.P."/>
            <person name="Paul Ross R."/>
            <person name="Yang R."/>
            <person name="Briner A.E."/>
            <person name="Felis G.E."/>
            <person name="de Vos W.M."/>
            <person name="Barrangou R."/>
            <person name="Klaenhammer T.R."/>
            <person name="Caufield P.W."/>
            <person name="Cui Y."/>
            <person name="Zhang H."/>
            <person name="O'Toole P.W."/>
        </authorList>
    </citation>
    <scope>NUCLEOTIDE SEQUENCE [LARGE SCALE GENOMIC DNA]</scope>
    <source>
        <strain evidence="3 4">JCM 17158</strain>
    </source>
</reference>
<feature type="transmembrane region" description="Helical" evidence="1">
    <location>
        <begin position="121"/>
        <end position="140"/>
    </location>
</feature>
<organism evidence="3 4">
    <name type="scientific">Lacticaseibacillus nasuensis JCM 17158</name>
    <dbReference type="NCBI Taxonomy" id="1291734"/>
    <lineage>
        <taxon>Bacteria</taxon>
        <taxon>Bacillati</taxon>
        <taxon>Bacillota</taxon>
        <taxon>Bacilli</taxon>
        <taxon>Lactobacillales</taxon>
        <taxon>Lactobacillaceae</taxon>
        <taxon>Lacticaseibacillus</taxon>
    </lineage>
</organism>
<dbReference type="PANTHER" id="PTHR36834">
    <property type="entry name" value="MEMBRANE PROTEIN-RELATED"/>
    <property type="match status" value="1"/>
</dbReference>
<evidence type="ECO:0000313" key="4">
    <source>
        <dbReference type="Proteomes" id="UP000051804"/>
    </source>
</evidence>
<evidence type="ECO:0000256" key="1">
    <source>
        <dbReference type="SAM" id="Phobius"/>
    </source>
</evidence>
<dbReference type="InterPro" id="IPR006976">
    <property type="entry name" value="VanZ-like"/>
</dbReference>
<proteinExistence type="predicted"/>
<protein>
    <recommendedName>
        <fullName evidence="2">VanZ-like domain-containing protein</fullName>
    </recommendedName>
</protein>
<keyword evidence="4" id="KW-1185">Reference proteome</keyword>
<feature type="transmembrane region" description="Helical" evidence="1">
    <location>
        <begin position="65"/>
        <end position="85"/>
    </location>
</feature>
<evidence type="ECO:0000259" key="2">
    <source>
        <dbReference type="Pfam" id="PF04892"/>
    </source>
</evidence>
<dbReference type="PANTHER" id="PTHR36834:SF1">
    <property type="entry name" value="INTEGRAL MEMBRANE PROTEIN"/>
    <property type="match status" value="1"/>
</dbReference>
<feature type="domain" description="VanZ-like" evidence="2">
    <location>
        <begin position="68"/>
        <end position="196"/>
    </location>
</feature>
<dbReference type="AlphaFoldDB" id="A0A0R1JT01"/>
<keyword evidence="1" id="KW-0812">Transmembrane</keyword>
<dbReference type="STRING" id="1291734.FD02_GL000815"/>
<feature type="transmembrane region" description="Helical" evidence="1">
    <location>
        <begin position="152"/>
        <end position="174"/>
    </location>
</feature>
<keyword evidence="1" id="KW-0472">Membrane</keyword>
<evidence type="ECO:0000313" key="3">
    <source>
        <dbReference type="EMBL" id="KRK74220.1"/>
    </source>
</evidence>
<dbReference type="RefSeq" id="WP_054722196.1">
    <property type="nucleotide sequence ID" value="NZ_AZDJ01000001.1"/>
</dbReference>
<accession>A0A0R1JT01</accession>
<keyword evidence="1" id="KW-1133">Transmembrane helix</keyword>
<dbReference type="OrthoDB" id="4822551at2"/>
<dbReference type="InterPro" id="IPR053150">
    <property type="entry name" value="Teicoplanin_resist-assoc"/>
</dbReference>
<name>A0A0R1JT01_9LACO</name>
<comment type="caution">
    <text evidence="3">The sequence shown here is derived from an EMBL/GenBank/DDBJ whole genome shotgun (WGS) entry which is preliminary data.</text>
</comment>
<gene>
    <name evidence="3" type="ORF">FD02_GL000815</name>
</gene>
<sequence>MLLLGPLYRFVAAHFATRINHFPLVRLVFFSVDKMLFYLFVFMVLRAVWGRLRRQPWHWRHEWKVAGFAGYLMLLLNLTVFRQTYWPWQLTWYWHRNLAAVNWVPLVETGKLWFGATRFDFWYQSLGNILWFVPFGWGIQRLARRPYRLLGVAVRGAAFSLLIEALQFLLWSGVADIDDVIFNTVGAMVGYGCFQVTRHFQKHFHA</sequence>
<dbReference type="EMBL" id="AZDJ01000001">
    <property type="protein sequence ID" value="KRK74220.1"/>
    <property type="molecule type" value="Genomic_DNA"/>
</dbReference>
<feature type="transmembrane region" description="Helical" evidence="1">
    <location>
        <begin position="24"/>
        <end position="45"/>
    </location>
</feature>
<dbReference type="PATRIC" id="fig|1291734.4.peg.842"/>
<dbReference type="Proteomes" id="UP000051804">
    <property type="component" value="Unassembled WGS sequence"/>
</dbReference>